<dbReference type="PANTHER" id="PTHR31973">
    <property type="entry name" value="POLYPROTEIN, PUTATIVE-RELATED"/>
    <property type="match status" value="1"/>
</dbReference>
<keyword evidence="2 4" id="KW-0863">Zinc-finger</keyword>
<evidence type="ECO:0000259" key="6">
    <source>
        <dbReference type="PROSITE" id="PS50966"/>
    </source>
</evidence>
<dbReference type="Pfam" id="PF04434">
    <property type="entry name" value="SWIM"/>
    <property type="match status" value="1"/>
</dbReference>
<feature type="region of interest" description="Disordered" evidence="5">
    <location>
        <begin position="1160"/>
        <end position="1185"/>
    </location>
</feature>
<evidence type="ECO:0000256" key="4">
    <source>
        <dbReference type="PROSITE-ProRule" id="PRU00325"/>
    </source>
</evidence>
<dbReference type="Pfam" id="PF10551">
    <property type="entry name" value="MULE"/>
    <property type="match status" value="1"/>
</dbReference>
<feature type="compositionally biased region" description="Low complexity" evidence="5">
    <location>
        <begin position="148"/>
        <end position="209"/>
    </location>
</feature>
<dbReference type="InterPro" id="IPR006564">
    <property type="entry name" value="Znf_PMZ"/>
</dbReference>
<keyword evidence="8" id="KW-1185">Reference proteome</keyword>
<reference evidence="7" key="1">
    <citation type="submission" date="2023-08" db="EMBL/GenBank/DDBJ databases">
        <title>A de novo genome assembly of Solanum verrucosum Schlechtendal, a Mexican diploid species geographically isolated from the other diploid A-genome species in potato relatives.</title>
        <authorList>
            <person name="Hosaka K."/>
        </authorList>
    </citation>
    <scope>NUCLEOTIDE SEQUENCE</scope>
    <source>
        <tissue evidence="7">Young leaves</tissue>
    </source>
</reference>
<dbReference type="PRINTS" id="PR00929">
    <property type="entry name" value="ATHOOK"/>
</dbReference>
<feature type="compositionally biased region" description="Polar residues" evidence="5">
    <location>
        <begin position="125"/>
        <end position="136"/>
    </location>
</feature>
<dbReference type="InterPro" id="IPR058594">
    <property type="entry name" value="PB1-like_dom_pln"/>
</dbReference>
<keyword evidence="3" id="KW-0862">Zinc</keyword>
<dbReference type="SMART" id="SM00384">
    <property type="entry name" value="AT_hook"/>
    <property type="match status" value="7"/>
</dbReference>
<sequence>MSGFTLVTLRWYHGGVLDLSSGQVVYSGGQVTEFLDVDVDRLSYFELRGYIKELGYTTTCTFSIKPPNSGILEDIHNDMDILDLSCSLEDGDIVEVYVKHLIDDAVVDPTLILLENVPHGYMEESGSTFNKVNEQSGVGEDPFTTFDTRSASTPTPSTTTSSPRSPFTTTTHSTTTAAPKSPSTKTPPTTTAAPRSPSTTTPVTAANPSIEDADDLVSGPVESDFLEKEGSDYSTEDSVESECGLVGDDDEDYGSDVHEEVRELRAEKRSFQRRKRKERVPVDTEEVPVGEAGADLGFDETQTGKISVEGRLGGDEPYFASSDDGSFEIDEDEFSDECVESERVHLPRTVKRRRRPSNQKIIHDPTAKKVVWQLGMVFADVNEFRRAVSKYAVQKRVQIEKCVNEPKRVRCRCKEGCPWLLFACLDKTTNDFMIKTYNPKHSCNSTTRNYLCNAKFISTHFRKRINEQPNIRVFKLQELIRKKFKIHVGKTTVRRARAKVLKDIMGDHIVEFGKILDYKDELLRTNPGSTCVVKLGEPDALGRPIFQSFYICFDPLKKAFQNCRKCIGLDGCFLKGVCRGQLLVAVAKDGNNQMLPLAWAVVEYEKKETWTWFIKLLKEDLGLGDGEDLTLITDMQKGLIGAILNILPLAEHRMCARHILANWAKDWRGLQRRQQFWSIAKSTFESQLRKNVAKMKLLGPEKMMDDLMYYNIEYWCKVYFNSQVKCDSVDNNMSECFNSWILAARHKTIITMLDEIRVKMMTRIANLREFTNTWMCDFSPMSLKVLQENINRSMNCNIEFNGVDGFEVKEGPFQHSVDLGRWTCSCRVWQLKGIPCAHAVAAIYFKKCEPLDYIDNCYSKATYLRTYANVLQPVTNMEMWPVSTNPTVAPPEIKSMPGRPGKLRKKEAGESKKSGKLPRTGLAMTCSNCNVRGHNKRGCPQRVESSTREEPSNIDKGNGKTSGLGRPKKTQTEGEHSTKRSRGRPPAAPSASPGPAKRSRGRPPAAPSASPGPAKRSRGRPLAVPSASAALTKGARGRPPNASATPAKSARGRPPAAASAPPTCPSPANYHVGSSSPADYQLTNSNKGRGRGRGSTTSYKRQTVIGMGVFQDENGFKALNPGMSSCKIFSTGTTKVTKSADVTGDIGYKPSTAPKLKWNGKAAISTSKLQEMREEQRKKSKGSSS</sequence>
<organism evidence="7 8">
    <name type="scientific">Solanum verrucosum</name>
    <dbReference type="NCBI Taxonomy" id="315347"/>
    <lineage>
        <taxon>Eukaryota</taxon>
        <taxon>Viridiplantae</taxon>
        <taxon>Streptophyta</taxon>
        <taxon>Embryophyta</taxon>
        <taxon>Tracheophyta</taxon>
        <taxon>Spermatophyta</taxon>
        <taxon>Magnoliopsida</taxon>
        <taxon>eudicotyledons</taxon>
        <taxon>Gunneridae</taxon>
        <taxon>Pentapetalae</taxon>
        <taxon>asterids</taxon>
        <taxon>lamiids</taxon>
        <taxon>Solanales</taxon>
        <taxon>Solanaceae</taxon>
        <taxon>Solanoideae</taxon>
        <taxon>Solaneae</taxon>
        <taxon>Solanum</taxon>
    </lineage>
</organism>
<dbReference type="InterPro" id="IPR017956">
    <property type="entry name" value="AT_hook_DNA-bd_motif"/>
</dbReference>
<evidence type="ECO:0000256" key="5">
    <source>
        <dbReference type="SAM" id="MobiDB-lite"/>
    </source>
</evidence>
<gene>
    <name evidence="7" type="ORF">MTR67_034944</name>
</gene>
<dbReference type="EMBL" id="CP133619">
    <property type="protein sequence ID" value="WMV41559.1"/>
    <property type="molecule type" value="Genomic_DNA"/>
</dbReference>
<dbReference type="Pfam" id="PF03108">
    <property type="entry name" value="DBD_Tnp_Mut"/>
    <property type="match status" value="1"/>
</dbReference>
<feature type="domain" description="SWIM-type" evidence="6">
    <location>
        <begin position="813"/>
        <end position="847"/>
    </location>
</feature>
<dbReference type="InterPro" id="IPR018289">
    <property type="entry name" value="MULE_transposase_dom"/>
</dbReference>
<dbReference type="InterPro" id="IPR004332">
    <property type="entry name" value="Transposase_MuDR"/>
</dbReference>
<dbReference type="Proteomes" id="UP001234989">
    <property type="component" value="Chromosome 8"/>
</dbReference>
<feature type="compositionally biased region" description="Low complexity" evidence="5">
    <location>
        <begin position="1046"/>
        <end position="1061"/>
    </location>
</feature>
<dbReference type="PANTHER" id="PTHR31973:SF197">
    <property type="entry name" value="SWIM-TYPE DOMAIN-CONTAINING PROTEIN"/>
    <property type="match status" value="1"/>
</dbReference>
<evidence type="ECO:0000313" key="8">
    <source>
        <dbReference type="Proteomes" id="UP001234989"/>
    </source>
</evidence>
<dbReference type="AlphaFoldDB" id="A0AAF0U9A6"/>
<feature type="compositionally biased region" description="Polar residues" evidence="5">
    <location>
        <begin position="1072"/>
        <end position="1087"/>
    </location>
</feature>
<evidence type="ECO:0000313" key="7">
    <source>
        <dbReference type="EMBL" id="WMV41559.1"/>
    </source>
</evidence>
<dbReference type="GO" id="GO:0003677">
    <property type="term" value="F:DNA binding"/>
    <property type="evidence" value="ECO:0007669"/>
    <property type="project" value="InterPro"/>
</dbReference>
<protein>
    <recommendedName>
        <fullName evidence="6">SWIM-type domain-containing protein</fullName>
    </recommendedName>
</protein>
<name>A0AAF0U9A6_SOLVR</name>
<keyword evidence="1" id="KW-0479">Metal-binding</keyword>
<accession>A0AAF0U9A6</accession>
<feature type="region of interest" description="Disordered" evidence="5">
    <location>
        <begin position="886"/>
        <end position="1100"/>
    </location>
</feature>
<evidence type="ECO:0000256" key="1">
    <source>
        <dbReference type="ARBA" id="ARBA00022723"/>
    </source>
</evidence>
<dbReference type="GO" id="GO:0008270">
    <property type="term" value="F:zinc ion binding"/>
    <property type="evidence" value="ECO:0007669"/>
    <property type="project" value="UniProtKB-KW"/>
</dbReference>
<dbReference type="SMART" id="SM00575">
    <property type="entry name" value="ZnF_PMZ"/>
    <property type="match status" value="1"/>
</dbReference>
<feature type="region of interest" description="Disordered" evidence="5">
    <location>
        <begin position="125"/>
        <end position="253"/>
    </location>
</feature>
<dbReference type="Pfam" id="PF26130">
    <property type="entry name" value="PB1-like"/>
    <property type="match status" value="1"/>
</dbReference>
<evidence type="ECO:0000256" key="3">
    <source>
        <dbReference type="ARBA" id="ARBA00022833"/>
    </source>
</evidence>
<proteinExistence type="predicted"/>
<dbReference type="InterPro" id="IPR007527">
    <property type="entry name" value="Znf_SWIM"/>
</dbReference>
<dbReference type="PROSITE" id="PS50966">
    <property type="entry name" value="ZF_SWIM"/>
    <property type="match status" value="1"/>
</dbReference>
<evidence type="ECO:0000256" key="2">
    <source>
        <dbReference type="ARBA" id="ARBA00022771"/>
    </source>
</evidence>